<evidence type="ECO:0000256" key="1">
    <source>
        <dbReference type="ARBA" id="ARBA00004141"/>
    </source>
</evidence>
<feature type="transmembrane region" description="Helical" evidence="5">
    <location>
        <begin position="221"/>
        <end position="244"/>
    </location>
</feature>
<feature type="transmembrane region" description="Helical" evidence="5">
    <location>
        <begin position="183"/>
        <end position="201"/>
    </location>
</feature>
<dbReference type="EnsemblMetazoa" id="XM_016917845">
    <property type="protein sequence ID" value="XP_016773334"/>
    <property type="gene ID" value="LOC725318"/>
</dbReference>
<dbReference type="Gene3D" id="1.20.140.150">
    <property type="match status" value="2"/>
</dbReference>
<dbReference type="PANTHER" id="PTHR10671">
    <property type="entry name" value="EPITHELIAL MEMBRANE PROTEIN-RELATED"/>
    <property type="match status" value="1"/>
</dbReference>
<feature type="transmembrane region" description="Helical" evidence="5">
    <location>
        <begin position="124"/>
        <end position="145"/>
    </location>
</feature>
<dbReference type="OrthoDB" id="5917530at2759"/>
<name>A0A7M7IT17_APIME</name>
<evidence type="ECO:0000313" key="7">
    <source>
        <dbReference type="Proteomes" id="UP000005203"/>
    </source>
</evidence>
<dbReference type="GeneID" id="725318"/>
<dbReference type="Pfam" id="PF13903">
    <property type="entry name" value="Claudin_2"/>
    <property type="match status" value="1"/>
</dbReference>
<keyword evidence="4 5" id="KW-0472">Membrane</keyword>
<evidence type="ECO:0000313" key="6">
    <source>
        <dbReference type="EnsemblMetazoa" id="XP_016773334"/>
    </source>
</evidence>
<dbReference type="AlphaFoldDB" id="A0A7M7IT17"/>
<dbReference type="PANTHER" id="PTHR10671:SF110">
    <property type="entry name" value="FI18012P1"/>
    <property type="match status" value="1"/>
</dbReference>
<keyword evidence="3 5" id="KW-1133">Transmembrane helix</keyword>
<organism evidence="6">
    <name type="scientific">Apis mellifera</name>
    <name type="common">Honeybee</name>
    <dbReference type="NCBI Taxonomy" id="7460"/>
    <lineage>
        <taxon>Eukaryota</taxon>
        <taxon>Metazoa</taxon>
        <taxon>Ecdysozoa</taxon>
        <taxon>Arthropoda</taxon>
        <taxon>Hexapoda</taxon>
        <taxon>Insecta</taxon>
        <taxon>Pterygota</taxon>
        <taxon>Neoptera</taxon>
        <taxon>Endopterygota</taxon>
        <taxon>Hymenoptera</taxon>
        <taxon>Apocrita</taxon>
        <taxon>Aculeata</taxon>
        <taxon>Apoidea</taxon>
        <taxon>Anthophila</taxon>
        <taxon>Apidae</taxon>
        <taxon>Apis</taxon>
    </lineage>
</organism>
<dbReference type="KEGG" id="ame:725318"/>
<accession>A0A8B7KTU1</accession>
<proteinExistence type="predicted"/>
<evidence type="ECO:0000313" key="8">
    <source>
        <dbReference type="RefSeq" id="XP_016773334.2"/>
    </source>
</evidence>
<evidence type="ECO:0000256" key="5">
    <source>
        <dbReference type="SAM" id="Phobius"/>
    </source>
</evidence>
<protein>
    <submittedName>
        <fullName evidence="8">Uncharacterized protein LOC725318 isoform X1</fullName>
    </submittedName>
</protein>
<comment type="subcellular location">
    <subcellularLocation>
        <location evidence="1">Membrane</location>
        <topology evidence="1">Multi-pass membrane protein</topology>
    </subcellularLocation>
</comment>
<dbReference type="InterPro" id="IPR004031">
    <property type="entry name" value="PMP22/EMP/MP20/Claudin"/>
</dbReference>
<evidence type="ECO:0000256" key="2">
    <source>
        <dbReference type="ARBA" id="ARBA00022692"/>
    </source>
</evidence>
<dbReference type="Proteomes" id="UP000005203">
    <property type="component" value="Linkage group LG14"/>
</dbReference>
<keyword evidence="7" id="KW-1185">Reference proteome</keyword>
<sequence>MASRMKALYNQVIFERRILLGCTVLVGLSVCIWSVAIGTDYWFTIEAPDKNGLPIGDPAKGRRLIYKNMGLWKGCVQGITPESENSTKLVPFEECKNQDMFPTEKQFKLNPGLNTVVNYSRTQVSFALISLFVMVMGFFFSIYTFRNPRYMFKRLAGGIHFISDPTCPETYFSNFFRGDERSTLVAAACNMVVIQVLLSSIEFESKHIHTTFPKGAILKYNFSLILAWIVFLCNLLAGCAFMLFSRKRKRDKAPTEEIAMADEPTIIGR</sequence>
<dbReference type="RefSeq" id="XP_016773334.2">
    <property type="nucleotide sequence ID" value="XM_016917845.2"/>
</dbReference>
<gene>
    <name evidence="8" type="primary">LOC725318</name>
</gene>
<dbReference type="GO" id="GO:0005886">
    <property type="term" value="C:plasma membrane"/>
    <property type="evidence" value="ECO:0007669"/>
    <property type="project" value="TreeGrafter"/>
</dbReference>
<evidence type="ECO:0000256" key="4">
    <source>
        <dbReference type="ARBA" id="ARBA00023136"/>
    </source>
</evidence>
<evidence type="ECO:0000256" key="3">
    <source>
        <dbReference type="ARBA" id="ARBA00022989"/>
    </source>
</evidence>
<keyword evidence="2 5" id="KW-0812">Transmembrane</keyword>
<reference evidence="6" key="1">
    <citation type="submission" date="2021-01" db="UniProtKB">
        <authorList>
            <consortium name="EnsemblMetazoa"/>
        </authorList>
    </citation>
    <scope>IDENTIFICATION</scope>
    <source>
        <strain evidence="6">DH4</strain>
    </source>
</reference>
<feature type="transmembrane region" description="Helical" evidence="5">
    <location>
        <begin position="20"/>
        <end position="43"/>
    </location>
</feature>
<dbReference type="InterPro" id="IPR050579">
    <property type="entry name" value="PMP-22/EMP/MP20-like"/>
</dbReference>
<accession>A0A7M7IT17</accession>
<reference evidence="8" key="2">
    <citation type="submission" date="2025-04" db="UniProtKB">
        <authorList>
            <consortium name="RefSeq"/>
        </authorList>
    </citation>
    <scope>IDENTIFICATION</scope>
    <source>
        <strain evidence="8">DH4</strain>
        <tissue evidence="8">Whole body</tissue>
    </source>
</reference>